<evidence type="ECO:0000256" key="1">
    <source>
        <dbReference type="SAM" id="MobiDB-lite"/>
    </source>
</evidence>
<dbReference type="Proteomes" id="UP000027195">
    <property type="component" value="Unassembled WGS sequence"/>
</dbReference>
<organism evidence="2 3">
    <name type="scientific">Botryobasidium botryosum (strain FD-172 SS1)</name>
    <dbReference type="NCBI Taxonomy" id="930990"/>
    <lineage>
        <taxon>Eukaryota</taxon>
        <taxon>Fungi</taxon>
        <taxon>Dikarya</taxon>
        <taxon>Basidiomycota</taxon>
        <taxon>Agaricomycotina</taxon>
        <taxon>Agaricomycetes</taxon>
        <taxon>Cantharellales</taxon>
        <taxon>Botryobasidiaceae</taxon>
        <taxon>Botryobasidium</taxon>
    </lineage>
</organism>
<dbReference type="InParanoid" id="A0A067MR13"/>
<evidence type="ECO:0000313" key="3">
    <source>
        <dbReference type="Proteomes" id="UP000027195"/>
    </source>
</evidence>
<reference evidence="3" key="1">
    <citation type="journal article" date="2014" name="Proc. Natl. Acad. Sci. U.S.A.">
        <title>Extensive sampling of basidiomycete genomes demonstrates inadequacy of the white-rot/brown-rot paradigm for wood decay fungi.</title>
        <authorList>
            <person name="Riley R."/>
            <person name="Salamov A.A."/>
            <person name="Brown D.W."/>
            <person name="Nagy L.G."/>
            <person name="Floudas D."/>
            <person name="Held B.W."/>
            <person name="Levasseur A."/>
            <person name="Lombard V."/>
            <person name="Morin E."/>
            <person name="Otillar R."/>
            <person name="Lindquist E.A."/>
            <person name="Sun H."/>
            <person name="LaButti K.M."/>
            <person name="Schmutz J."/>
            <person name="Jabbour D."/>
            <person name="Luo H."/>
            <person name="Baker S.E."/>
            <person name="Pisabarro A.G."/>
            <person name="Walton J.D."/>
            <person name="Blanchette R.A."/>
            <person name="Henrissat B."/>
            <person name="Martin F."/>
            <person name="Cullen D."/>
            <person name="Hibbett D.S."/>
            <person name="Grigoriev I.V."/>
        </authorList>
    </citation>
    <scope>NUCLEOTIDE SEQUENCE [LARGE SCALE GENOMIC DNA]</scope>
    <source>
        <strain evidence="3">FD-172 SS1</strain>
    </source>
</reference>
<sequence length="226" mass="24127">MHVVSSPALPLRSHMPSAEICSRRTAFLSASNIYRNRSHSARTYVVAPESSPSLSLTLPHPLAGTCFGTCLLSAGQNSSPITAKRKCYVGLRSRRAARTIARQWIPSPSIPVSMVNVGALAQSLSAHMCSVLAPRGYRCLSLSHFPEQKLSCAISLMTKLLPDASSGSSGCRPSCGSSTACARRRDAADHGPRSSTRCAACAFSADQRDHRQEADPVLISYRSPGQ</sequence>
<dbReference type="HOGENOM" id="CLU_1224578_0_0_1"/>
<dbReference type="AlphaFoldDB" id="A0A067MR13"/>
<evidence type="ECO:0000313" key="2">
    <source>
        <dbReference type="EMBL" id="KDQ14292.1"/>
    </source>
</evidence>
<dbReference type="EMBL" id="KL198038">
    <property type="protein sequence ID" value="KDQ14292.1"/>
    <property type="molecule type" value="Genomic_DNA"/>
</dbReference>
<name>A0A067MR13_BOTB1</name>
<keyword evidence="3" id="KW-1185">Reference proteome</keyword>
<gene>
    <name evidence="2" type="ORF">BOTBODRAFT_348163</name>
</gene>
<feature type="region of interest" description="Disordered" evidence="1">
    <location>
        <begin position="204"/>
        <end position="226"/>
    </location>
</feature>
<protein>
    <submittedName>
        <fullName evidence="2">Uncharacterized protein</fullName>
    </submittedName>
</protein>
<accession>A0A067MR13</accession>
<proteinExistence type="predicted"/>